<gene>
    <name evidence="1" type="ORF">S01H1_64930</name>
</gene>
<evidence type="ECO:0008006" key="2">
    <source>
        <dbReference type="Google" id="ProtNLM"/>
    </source>
</evidence>
<feature type="non-terminal residue" evidence="1">
    <location>
        <position position="1"/>
    </location>
</feature>
<dbReference type="EMBL" id="BARS01042828">
    <property type="protein sequence ID" value="GAG33036.1"/>
    <property type="molecule type" value="Genomic_DNA"/>
</dbReference>
<proteinExistence type="predicted"/>
<sequence>SMGLSEERIMFGYCTAAEGQKFQQEVIKFDKIIQKLGPSPLKTKDSTPTKKAKA</sequence>
<reference evidence="1" key="1">
    <citation type="journal article" date="2014" name="Front. Microbiol.">
        <title>High frequency of phylogenetically diverse reductive dehalogenase-homologous genes in deep subseafloor sedimentary metagenomes.</title>
        <authorList>
            <person name="Kawai M."/>
            <person name="Futagami T."/>
            <person name="Toyoda A."/>
            <person name="Takaki Y."/>
            <person name="Nishi S."/>
            <person name="Hori S."/>
            <person name="Arai W."/>
            <person name="Tsubouchi T."/>
            <person name="Morono Y."/>
            <person name="Uchiyama I."/>
            <person name="Ito T."/>
            <person name="Fujiyama A."/>
            <person name="Inagaki F."/>
            <person name="Takami H."/>
        </authorList>
    </citation>
    <scope>NUCLEOTIDE SEQUENCE</scope>
    <source>
        <strain evidence="1">Expedition CK06-06</strain>
    </source>
</reference>
<evidence type="ECO:0000313" key="1">
    <source>
        <dbReference type="EMBL" id="GAG33036.1"/>
    </source>
</evidence>
<comment type="caution">
    <text evidence="1">The sequence shown here is derived from an EMBL/GenBank/DDBJ whole genome shotgun (WGS) entry which is preliminary data.</text>
</comment>
<dbReference type="AlphaFoldDB" id="X0Y824"/>
<name>X0Y824_9ZZZZ</name>
<accession>X0Y824</accession>
<organism evidence="1">
    <name type="scientific">marine sediment metagenome</name>
    <dbReference type="NCBI Taxonomy" id="412755"/>
    <lineage>
        <taxon>unclassified sequences</taxon>
        <taxon>metagenomes</taxon>
        <taxon>ecological metagenomes</taxon>
    </lineage>
</organism>
<protein>
    <recommendedName>
        <fullName evidence="2">F420-non-reducing hydrogenase iron-sulfur subunit D domain-containing protein</fullName>
    </recommendedName>
</protein>